<accession>A0A3P1CXU2</accession>
<feature type="transmembrane region" description="Helical" evidence="1">
    <location>
        <begin position="168"/>
        <end position="188"/>
    </location>
</feature>
<evidence type="ECO:0000259" key="2">
    <source>
        <dbReference type="Pfam" id="PF01757"/>
    </source>
</evidence>
<dbReference type="Proteomes" id="UP000274271">
    <property type="component" value="Unassembled WGS sequence"/>
</dbReference>
<keyword evidence="1" id="KW-0812">Transmembrane</keyword>
<keyword evidence="1" id="KW-0472">Membrane</keyword>
<feature type="transmembrane region" description="Helical" evidence="1">
    <location>
        <begin position="46"/>
        <end position="67"/>
    </location>
</feature>
<feature type="transmembrane region" description="Helical" evidence="1">
    <location>
        <begin position="297"/>
        <end position="316"/>
    </location>
</feature>
<dbReference type="PANTHER" id="PTHR23028">
    <property type="entry name" value="ACETYLTRANSFERASE"/>
    <property type="match status" value="1"/>
</dbReference>
<reference evidence="3 4" key="1">
    <citation type="submission" date="2018-11" db="EMBL/GenBank/DDBJ databases">
        <authorList>
            <person name="Zhou Z."/>
            <person name="Wang G."/>
        </authorList>
    </citation>
    <scope>NUCLEOTIDE SEQUENCE [LARGE SCALE GENOMIC DNA]</scope>
    <source>
        <strain evidence="3 4">KCTC42998</strain>
    </source>
</reference>
<dbReference type="Pfam" id="PF01757">
    <property type="entry name" value="Acyl_transf_3"/>
    <property type="match status" value="1"/>
</dbReference>
<keyword evidence="3" id="KW-0808">Transferase</keyword>
<feature type="transmembrane region" description="Helical" evidence="1">
    <location>
        <begin position="233"/>
        <end position="253"/>
    </location>
</feature>
<dbReference type="RefSeq" id="WP_124904537.1">
    <property type="nucleotide sequence ID" value="NZ_RQJP01000001.1"/>
</dbReference>
<keyword evidence="3" id="KW-0012">Acyltransferase</keyword>
<comment type="caution">
    <text evidence="3">The sequence shown here is derived from an EMBL/GenBank/DDBJ whole genome shotgun (WGS) entry which is preliminary data.</text>
</comment>
<dbReference type="InterPro" id="IPR050879">
    <property type="entry name" value="Acyltransferase_3"/>
</dbReference>
<dbReference type="GO" id="GO:0016747">
    <property type="term" value="F:acyltransferase activity, transferring groups other than amino-acyl groups"/>
    <property type="evidence" value="ECO:0007669"/>
    <property type="project" value="InterPro"/>
</dbReference>
<feature type="transmembrane region" description="Helical" evidence="1">
    <location>
        <begin position="88"/>
        <end position="108"/>
    </location>
</feature>
<feature type="transmembrane region" description="Helical" evidence="1">
    <location>
        <begin position="194"/>
        <end position="221"/>
    </location>
</feature>
<name>A0A3P1CXU2_9BACT</name>
<dbReference type="GO" id="GO:0000271">
    <property type="term" value="P:polysaccharide biosynthetic process"/>
    <property type="evidence" value="ECO:0007669"/>
    <property type="project" value="TreeGrafter"/>
</dbReference>
<keyword evidence="1" id="KW-1133">Transmembrane helix</keyword>
<feature type="transmembrane region" description="Helical" evidence="1">
    <location>
        <begin position="265"/>
        <end position="285"/>
    </location>
</feature>
<feature type="transmembrane region" description="Helical" evidence="1">
    <location>
        <begin position="345"/>
        <end position="367"/>
    </location>
</feature>
<proteinExistence type="predicted"/>
<dbReference type="OrthoDB" id="9796461at2"/>
<keyword evidence="4" id="KW-1185">Reference proteome</keyword>
<sequence>MSPLTPAPESVQKEKHYLIQLDGLRFLAVTLVLFDHWLGEKVRLPLGYFGVNLFFVLSGFLITRILIHSKQADDRLQRSHRHSLRQFYIRRSLRIFPVYYLTLIILAVVGFQAARENLVWFLTYTQNFWILIHHTWFGALDHLWSLAVEEQYYLFFPFLVLFMPLRRLPVILGCLIALALLVRVYLYATQASWIIQFVMMPTCLDAFGFGGILAYLLVFYPEQFTKTVGNPRFLLASMALYAVNVYLMSTTLPPRNSFTDIFDRFFTSVFCFFLIGKGVIGYRGIMKWFLEHPVSSYLGRISYGLYLFHNLVFNYYHTPPDFITVRAWNRILREFPVLTGTGADMALKFLFFYSITVAVATVSWFCIEKPFNALKDRFAYSPS</sequence>
<evidence type="ECO:0000313" key="3">
    <source>
        <dbReference type="EMBL" id="RRB17684.1"/>
    </source>
</evidence>
<dbReference type="PANTHER" id="PTHR23028:SF53">
    <property type="entry name" value="ACYL_TRANSF_3 DOMAIN-CONTAINING PROTEIN"/>
    <property type="match status" value="1"/>
</dbReference>
<gene>
    <name evidence="3" type="ORF">EHT87_05225</name>
</gene>
<protein>
    <submittedName>
        <fullName evidence="3">Acyltransferase</fullName>
    </submittedName>
</protein>
<evidence type="ECO:0000313" key="4">
    <source>
        <dbReference type="Proteomes" id="UP000274271"/>
    </source>
</evidence>
<dbReference type="AlphaFoldDB" id="A0A3P1CXU2"/>
<evidence type="ECO:0000256" key="1">
    <source>
        <dbReference type="SAM" id="Phobius"/>
    </source>
</evidence>
<feature type="transmembrane region" description="Helical" evidence="1">
    <location>
        <begin position="128"/>
        <end position="147"/>
    </location>
</feature>
<dbReference type="EMBL" id="RQJP01000001">
    <property type="protein sequence ID" value="RRB17684.1"/>
    <property type="molecule type" value="Genomic_DNA"/>
</dbReference>
<feature type="domain" description="Acyltransferase 3" evidence="2">
    <location>
        <begin position="20"/>
        <end position="362"/>
    </location>
</feature>
<dbReference type="GO" id="GO:0016020">
    <property type="term" value="C:membrane"/>
    <property type="evidence" value="ECO:0007669"/>
    <property type="project" value="TreeGrafter"/>
</dbReference>
<dbReference type="InterPro" id="IPR002656">
    <property type="entry name" value="Acyl_transf_3_dom"/>
</dbReference>
<organism evidence="3 4">
    <name type="scientific">Larkinella knui</name>
    <dbReference type="NCBI Taxonomy" id="2025310"/>
    <lineage>
        <taxon>Bacteria</taxon>
        <taxon>Pseudomonadati</taxon>
        <taxon>Bacteroidota</taxon>
        <taxon>Cytophagia</taxon>
        <taxon>Cytophagales</taxon>
        <taxon>Spirosomataceae</taxon>
        <taxon>Larkinella</taxon>
    </lineage>
</organism>